<feature type="domain" description="RNA polymerase sigma-70 region 2" evidence="5">
    <location>
        <begin position="9"/>
        <end position="72"/>
    </location>
</feature>
<accession>A0A2U0UP51</accession>
<dbReference type="PANTHER" id="PTHR43133">
    <property type="entry name" value="RNA POLYMERASE ECF-TYPE SIGMA FACTO"/>
    <property type="match status" value="1"/>
</dbReference>
<name>A0A2U0UP51_9BACT</name>
<organism evidence="7 8">
    <name type="scientific">Hallella colorans</name>
    <dbReference type="NCBI Taxonomy" id="1703337"/>
    <lineage>
        <taxon>Bacteria</taxon>
        <taxon>Pseudomonadati</taxon>
        <taxon>Bacteroidota</taxon>
        <taxon>Bacteroidia</taxon>
        <taxon>Bacteroidales</taxon>
        <taxon>Prevotellaceae</taxon>
        <taxon>Hallella</taxon>
    </lineage>
</organism>
<dbReference type="Gene3D" id="1.10.10.10">
    <property type="entry name" value="Winged helix-like DNA-binding domain superfamily/Winged helix DNA-binding domain"/>
    <property type="match status" value="1"/>
</dbReference>
<evidence type="ECO:0000259" key="5">
    <source>
        <dbReference type="Pfam" id="PF04542"/>
    </source>
</evidence>
<keyword evidence="3" id="KW-0731">Sigma factor</keyword>
<dbReference type="InterPro" id="IPR007627">
    <property type="entry name" value="RNA_pol_sigma70_r2"/>
</dbReference>
<evidence type="ECO:0000313" key="7">
    <source>
        <dbReference type="EMBL" id="PVX59414.1"/>
    </source>
</evidence>
<dbReference type="InterPro" id="IPR014284">
    <property type="entry name" value="RNA_pol_sigma-70_dom"/>
</dbReference>
<evidence type="ECO:0000256" key="2">
    <source>
        <dbReference type="ARBA" id="ARBA00023015"/>
    </source>
</evidence>
<proteinExistence type="inferred from homology"/>
<dbReference type="GO" id="GO:0003677">
    <property type="term" value="F:DNA binding"/>
    <property type="evidence" value="ECO:0007669"/>
    <property type="project" value="InterPro"/>
</dbReference>
<dbReference type="GO" id="GO:0006352">
    <property type="term" value="P:DNA-templated transcription initiation"/>
    <property type="evidence" value="ECO:0007669"/>
    <property type="project" value="InterPro"/>
</dbReference>
<sequence>MKHFKIYFDLYYRSLCIYATHLLNDTNLVEDVVMECYIGLWIKLKGGAQISEVKNYLFISVRNACYDVNRRSKIIANFVNTDQIEDILFDEDDENKVEREAELWQAIDSLPQKCRKIFLMRKQEELSHVEIANQLGLSIKTVESQIRNAYKKLRDKIGKI</sequence>
<comment type="similarity">
    <text evidence="1">Belongs to the sigma-70 factor family. ECF subfamily.</text>
</comment>
<protein>
    <submittedName>
        <fullName evidence="7">RNA polymerase sigma-70 factor (ECF subfamily)</fullName>
    </submittedName>
</protein>
<dbReference type="Pfam" id="PF04542">
    <property type="entry name" value="Sigma70_r2"/>
    <property type="match status" value="1"/>
</dbReference>
<keyword evidence="8" id="KW-1185">Reference proteome</keyword>
<dbReference type="RefSeq" id="WP_116615567.1">
    <property type="nucleotide sequence ID" value="NZ_QENY01000001.1"/>
</dbReference>
<evidence type="ECO:0000259" key="6">
    <source>
        <dbReference type="Pfam" id="PF08281"/>
    </source>
</evidence>
<dbReference type="InterPro" id="IPR039425">
    <property type="entry name" value="RNA_pol_sigma-70-like"/>
</dbReference>
<dbReference type="PANTHER" id="PTHR43133:SF46">
    <property type="entry name" value="RNA POLYMERASE SIGMA-70 FACTOR ECF SUBFAMILY"/>
    <property type="match status" value="1"/>
</dbReference>
<feature type="domain" description="RNA polymerase sigma factor 70 region 4 type 2" evidence="6">
    <location>
        <begin position="102"/>
        <end position="153"/>
    </location>
</feature>
<dbReference type="Pfam" id="PF08281">
    <property type="entry name" value="Sigma70_r4_2"/>
    <property type="match status" value="1"/>
</dbReference>
<dbReference type="AlphaFoldDB" id="A0A2U0UP51"/>
<dbReference type="InterPro" id="IPR036388">
    <property type="entry name" value="WH-like_DNA-bd_sf"/>
</dbReference>
<dbReference type="GO" id="GO:0016987">
    <property type="term" value="F:sigma factor activity"/>
    <property type="evidence" value="ECO:0007669"/>
    <property type="project" value="UniProtKB-KW"/>
</dbReference>
<keyword evidence="2" id="KW-0805">Transcription regulation</keyword>
<dbReference type="EMBL" id="QENY01000001">
    <property type="protein sequence ID" value="PVX59414.1"/>
    <property type="molecule type" value="Genomic_DNA"/>
</dbReference>
<dbReference type="OrthoDB" id="9782991at2"/>
<dbReference type="SUPFAM" id="SSF88946">
    <property type="entry name" value="Sigma2 domain of RNA polymerase sigma factors"/>
    <property type="match status" value="1"/>
</dbReference>
<dbReference type="Proteomes" id="UP000245870">
    <property type="component" value="Unassembled WGS sequence"/>
</dbReference>
<evidence type="ECO:0000256" key="1">
    <source>
        <dbReference type="ARBA" id="ARBA00010641"/>
    </source>
</evidence>
<evidence type="ECO:0000313" key="8">
    <source>
        <dbReference type="Proteomes" id="UP000245870"/>
    </source>
</evidence>
<dbReference type="Gene3D" id="1.10.1740.10">
    <property type="match status" value="1"/>
</dbReference>
<reference evidence="7 8" key="1">
    <citation type="submission" date="2018-05" db="EMBL/GenBank/DDBJ databases">
        <title>Genomic Encyclopedia of Type Strains, Phase IV (KMG-IV): sequencing the most valuable type-strain genomes for metagenomic binning, comparative biology and taxonomic classification.</title>
        <authorList>
            <person name="Goeker M."/>
        </authorList>
    </citation>
    <scope>NUCLEOTIDE SEQUENCE [LARGE SCALE GENOMIC DNA]</scope>
    <source>
        <strain evidence="7 8">DSM 100333</strain>
    </source>
</reference>
<dbReference type="NCBIfam" id="TIGR02937">
    <property type="entry name" value="sigma70-ECF"/>
    <property type="match status" value="1"/>
</dbReference>
<dbReference type="SUPFAM" id="SSF88659">
    <property type="entry name" value="Sigma3 and sigma4 domains of RNA polymerase sigma factors"/>
    <property type="match status" value="1"/>
</dbReference>
<comment type="caution">
    <text evidence="7">The sequence shown here is derived from an EMBL/GenBank/DDBJ whole genome shotgun (WGS) entry which is preliminary data.</text>
</comment>
<dbReference type="CDD" id="cd06171">
    <property type="entry name" value="Sigma70_r4"/>
    <property type="match status" value="1"/>
</dbReference>
<dbReference type="InterPro" id="IPR013325">
    <property type="entry name" value="RNA_pol_sigma_r2"/>
</dbReference>
<evidence type="ECO:0000256" key="4">
    <source>
        <dbReference type="ARBA" id="ARBA00023163"/>
    </source>
</evidence>
<keyword evidence="4" id="KW-0804">Transcription</keyword>
<gene>
    <name evidence="7" type="ORF">C7379_101186</name>
</gene>
<dbReference type="InterPro" id="IPR013324">
    <property type="entry name" value="RNA_pol_sigma_r3/r4-like"/>
</dbReference>
<dbReference type="InterPro" id="IPR013249">
    <property type="entry name" value="RNA_pol_sigma70_r4_t2"/>
</dbReference>
<evidence type="ECO:0000256" key="3">
    <source>
        <dbReference type="ARBA" id="ARBA00023082"/>
    </source>
</evidence>